<proteinExistence type="predicted"/>
<evidence type="ECO:0000313" key="2">
    <source>
        <dbReference type="EMBL" id="MBG6140487.1"/>
    </source>
</evidence>
<feature type="compositionally biased region" description="Basic and acidic residues" evidence="1">
    <location>
        <begin position="65"/>
        <end position="75"/>
    </location>
</feature>
<keyword evidence="3" id="KW-1185">Reference proteome</keyword>
<evidence type="ECO:0000313" key="3">
    <source>
        <dbReference type="Proteomes" id="UP000622552"/>
    </source>
</evidence>
<dbReference type="RefSeq" id="WP_197007025.1">
    <property type="nucleotide sequence ID" value="NZ_BONS01000005.1"/>
</dbReference>
<gene>
    <name evidence="2" type="ORF">IW245_006681</name>
</gene>
<protein>
    <submittedName>
        <fullName evidence="2">Uncharacterized protein</fullName>
    </submittedName>
</protein>
<sequence>MQTRTVNGHQATDRDGAAELLDRSRRWIDLSASPKKRPETGFPEPCGKEDGRDWYPVADLTAYRAKLDTPKEKNTPARAPRSGDPNELIPAVVFREWLGIEQGTWKRYVKDSEAEWDAGHDGYLPLYDDKQPGKRGWIYYWKRHRANEWIDSRPGKEGATGRPVGATKAAATATLADAEAAVRAAADRGEAMSGTKLAEALGVPLNRAYVLLRQIRAADTDVSAS</sequence>
<evidence type="ECO:0000256" key="1">
    <source>
        <dbReference type="SAM" id="MobiDB-lite"/>
    </source>
</evidence>
<reference evidence="2" key="1">
    <citation type="submission" date="2020-11" db="EMBL/GenBank/DDBJ databases">
        <title>Sequencing the genomes of 1000 actinobacteria strains.</title>
        <authorList>
            <person name="Klenk H.-P."/>
        </authorList>
    </citation>
    <scope>NUCLEOTIDE SEQUENCE</scope>
    <source>
        <strain evidence="2">DSM 45356</strain>
    </source>
</reference>
<dbReference type="AlphaFoldDB" id="A0A8J7KT96"/>
<dbReference type="EMBL" id="JADOUF010000001">
    <property type="protein sequence ID" value="MBG6140487.1"/>
    <property type="molecule type" value="Genomic_DNA"/>
</dbReference>
<accession>A0A8J7KT96</accession>
<feature type="region of interest" description="Disordered" evidence="1">
    <location>
        <begin position="65"/>
        <end position="84"/>
    </location>
</feature>
<organism evidence="2 3">
    <name type="scientific">Longispora fulva</name>
    <dbReference type="NCBI Taxonomy" id="619741"/>
    <lineage>
        <taxon>Bacteria</taxon>
        <taxon>Bacillati</taxon>
        <taxon>Actinomycetota</taxon>
        <taxon>Actinomycetes</taxon>
        <taxon>Micromonosporales</taxon>
        <taxon>Micromonosporaceae</taxon>
        <taxon>Longispora</taxon>
    </lineage>
</organism>
<name>A0A8J7KT96_9ACTN</name>
<comment type="caution">
    <text evidence="2">The sequence shown here is derived from an EMBL/GenBank/DDBJ whole genome shotgun (WGS) entry which is preliminary data.</text>
</comment>
<dbReference type="Proteomes" id="UP000622552">
    <property type="component" value="Unassembled WGS sequence"/>
</dbReference>
<feature type="region of interest" description="Disordered" evidence="1">
    <location>
        <begin position="29"/>
        <end position="53"/>
    </location>
</feature>